<evidence type="ECO:0000313" key="2">
    <source>
        <dbReference type="Proteomes" id="UP001204772"/>
    </source>
</evidence>
<protein>
    <submittedName>
        <fullName evidence="1">Uncharacterized protein</fullName>
    </submittedName>
</protein>
<reference evidence="1 2" key="1">
    <citation type="submission" date="2022-06" db="EMBL/GenBank/DDBJ databases">
        <title>Runella sp. S5 genome sequencing.</title>
        <authorList>
            <person name="Park S."/>
        </authorList>
    </citation>
    <scope>NUCLEOTIDE SEQUENCE [LARGE SCALE GENOMIC DNA]</scope>
    <source>
        <strain evidence="1 2">S5</strain>
    </source>
</reference>
<dbReference type="EMBL" id="JAMZEL010000009">
    <property type="protein sequence ID" value="MCP1384781.1"/>
    <property type="molecule type" value="Genomic_DNA"/>
</dbReference>
<dbReference type="RefSeq" id="WP_253530627.1">
    <property type="nucleotide sequence ID" value="NZ_JAMZEL010000009.1"/>
</dbReference>
<sequence length="222" mass="26327">MNSLLKNNSFGLIKDPKKIYKPASDLFFVPFVSKRLFAPNTIPHFYMWDTHFTPLNSKEGYLNLLKRVNEAGVKYICQTDFSVWHFQTAQQKDWAVKKNTECYLLDLQHNVQPFFNFNVVIEEYYDFYLQHYPKNLGAILIDFNHSPQSEGITLAEYVKRETRSMKFLVDNFDFELCFVFSGKKQIPTPWNPFFNLIKQKARIVSMPTEMAVLHAMKKKYYK</sequence>
<name>A0ABT1FSN7_9BACT</name>
<accession>A0ABT1FSN7</accession>
<gene>
    <name evidence="1" type="ORF">NCI00_20265</name>
</gene>
<dbReference type="Proteomes" id="UP001204772">
    <property type="component" value="Unassembled WGS sequence"/>
</dbReference>
<keyword evidence="2" id="KW-1185">Reference proteome</keyword>
<evidence type="ECO:0000313" key="1">
    <source>
        <dbReference type="EMBL" id="MCP1384781.1"/>
    </source>
</evidence>
<comment type="caution">
    <text evidence="1">The sequence shown here is derived from an EMBL/GenBank/DDBJ whole genome shotgun (WGS) entry which is preliminary data.</text>
</comment>
<organism evidence="1 2">
    <name type="scientific">Runella salmonicolor</name>
    <dbReference type="NCBI Taxonomy" id="2950278"/>
    <lineage>
        <taxon>Bacteria</taxon>
        <taxon>Pseudomonadati</taxon>
        <taxon>Bacteroidota</taxon>
        <taxon>Cytophagia</taxon>
        <taxon>Cytophagales</taxon>
        <taxon>Spirosomataceae</taxon>
        <taxon>Runella</taxon>
    </lineage>
</organism>
<proteinExistence type="predicted"/>